<dbReference type="Pfam" id="PF00702">
    <property type="entry name" value="Hydrolase"/>
    <property type="match status" value="1"/>
</dbReference>
<sequence length="596" mass="58431">MTSTISPVGQVRDDAVPVVAAVEAAPVHLRPIGPDAGCAVLTLAVLAVAVTDPGHPAWAGTALALAAVAVGWGGGPAFHSAWAAMRRGAVTVDTLTGVGLLAVAATALIAALGHPADLGPTVVAAAAATLRCAGGAVEGRLTAADGQAHGDGPVERARRGAAVLQRAADRAVGGFAAVVVVLAVATLGFWLGTGAGALTALGAAAAVLLVGCPHAVGRAAGTALVVGTSRAAALGAFLDGPRSAEALARVDTVVLCRTGTLTTGARALQAVHVADGVDADEALRIAGAVAAAGREAGGAAGTHPVGAVVADAARTRFGTLPGVAEFDGYPGLGVRGIVTELLTCADACSDACADTCDEPRVMAHAALVGRVSLLGAHGIDLPADLGDALTEIHARGATAVAVSWDGVARALLEVVDPVRPGVPDAVDGLRALGLRPVVLTGDDEGAARGLATALAVEEVVAEVRPADRGDAVARLREAGRTVAVVAGPGDEAALAAADVALGRNGAVRLAGTGVALRDDDPLTAVDALRTARRTARTVERTITGSAAYHLVAVPLAATGLLHPLAAALAAACYPVVALLHAAALRRVPALPRPDPA</sequence>
<evidence type="ECO:0000256" key="2">
    <source>
        <dbReference type="SAM" id="Phobius"/>
    </source>
</evidence>
<dbReference type="GO" id="GO:0016787">
    <property type="term" value="F:hydrolase activity"/>
    <property type="evidence" value="ECO:0007669"/>
    <property type="project" value="UniProtKB-KW"/>
</dbReference>
<protein>
    <submittedName>
        <fullName evidence="3">HAD family hydrolase</fullName>
    </submittedName>
</protein>
<keyword evidence="4" id="KW-1185">Reference proteome</keyword>
<dbReference type="EMBL" id="JAVREJ010000014">
    <property type="protein sequence ID" value="MDT0351760.1"/>
    <property type="molecule type" value="Genomic_DNA"/>
</dbReference>
<dbReference type="InterPro" id="IPR023299">
    <property type="entry name" value="ATPase_P-typ_cyto_dom_N"/>
</dbReference>
<gene>
    <name evidence="3" type="ORF">RM445_19740</name>
</gene>
<dbReference type="PANTHER" id="PTHR43520:SF8">
    <property type="entry name" value="P-TYPE CU(+) TRANSPORTER"/>
    <property type="match status" value="1"/>
</dbReference>
<keyword evidence="2" id="KW-0812">Transmembrane</keyword>
<dbReference type="Gene3D" id="3.40.1110.10">
    <property type="entry name" value="Calcium-transporting ATPase, cytoplasmic domain N"/>
    <property type="match status" value="1"/>
</dbReference>
<organism evidence="3 4">
    <name type="scientific">Pseudonocardia charpentierae</name>
    <dbReference type="NCBI Taxonomy" id="3075545"/>
    <lineage>
        <taxon>Bacteria</taxon>
        <taxon>Bacillati</taxon>
        <taxon>Actinomycetota</taxon>
        <taxon>Actinomycetes</taxon>
        <taxon>Pseudonocardiales</taxon>
        <taxon>Pseudonocardiaceae</taxon>
        <taxon>Pseudonocardia</taxon>
    </lineage>
</organism>
<name>A0ABU2NDF6_9PSEU</name>
<dbReference type="PANTHER" id="PTHR43520">
    <property type="entry name" value="ATP7, ISOFORM B"/>
    <property type="match status" value="1"/>
</dbReference>
<feature type="transmembrane region" description="Helical" evidence="2">
    <location>
        <begin position="90"/>
        <end position="112"/>
    </location>
</feature>
<feature type="transmembrane region" description="Helical" evidence="2">
    <location>
        <begin position="57"/>
        <end position="78"/>
    </location>
</feature>
<dbReference type="Proteomes" id="UP001183202">
    <property type="component" value="Unassembled WGS sequence"/>
</dbReference>
<feature type="transmembrane region" description="Helical" evidence="2">
    <location>
        <begin position="171"/>
        <end position="191"/>
    </location>
</feature>
<evidence type="ECO:0000256" key="1">
    <source>
        <dbReference type="ARBA" id="ARBA00022967"/>
    </source>
</evidence>
<keyword evidence="2" id="KW-0472">Membrane</keyword>
<reference evidence="4" key="1">
    <citation type="submission" date="2023-07" db="EMBL/GenBank/DDBJ databases">
        <title>30 novel species of actinomycetes from the DSMZ collection.</title>
        <authorList>
            <person name="Nouioui I."/>
        </authorList>
    </citation>
    <scope>NUCLEOTIDE SEQUENCE [LARGE SCALE GENOMIC DNA]</scope>
    <source>
        <strain evidence="4">DSM 45834</strain>
    </source>
</reference>
<dbReference type="Gene3D" id="3.40.50.1000">
    <property type="entry name" value="HAD superfamily/HAD-like"/>
    <property type="match status" value="1"/>
</dbReference>
<keyword evidence="1" id="KW-1278">Translocase</keyword>
<dbReference type="InterPro" id="IPR023214">
    <property type="entry name" value="HAD_sf"/>
</dbReference>
<proteinExistence type="predicted"/>
<feature type="transmembrane region" description="Helical" evidence="2">
    <location>
        <begin position="198"/>
        <end position="216"/>
    </location>
</feature>
<dbReference type="SUPFAM" id="SSF56784">
    <property type="entry name" value="HAD-like"/>
    <property type="match status" value="1"/>
</dbReference>
<evidence type="ECO:0000313" key="4">
    <source>
        <dbReference type="Proteomes" id="UP001183202"/>
    </source>
</evidence>
<dbReference type="RefSeq" id="WP_311558195.1">
    <property type="nucleotide sequence ID" value="NZ_JAVREJ010000014.1"/>
</dbReference>
<keyword evidence="3" id="KW-0378">Hydrolase</keyword>
<keyword evidence="2" id="KW-1133">Transmembrane helix</keyword>
<evidence type="ECO:0000313" key="3">
    <source>
        <dbReference type="EMBL" id="MDT0351760.1"/>
    </source>
</evidence>
<comment type="caution">
    <text evidence="3">The sequence shown here is derived from an EMBL/GenBank/DDBJ whole genome shotgun (WGS) entry which is preliminary data.</text>
</comment>
<accession>A0ABU2NDF6</accession>
<dbReference type="PRINTS" id="PR00119">
    <property type="entry name" value="CATATPASE"/>
</dbReference>
<dbReference type="InterPro" id="IPR036412">
    <property type="entry name" value="HAD-like_sf"/>
</dbReference>